<evidence type="ECO:0000259" key="2">
    <source>
        <dbReference type="Pfam" id="PF25218"/>
    </source>
</evidence>
<keyword evidence="6" id="KW-1185">Reference proteome</keyword>
<evidence type="ECO:0000313" key="4">
    <source>
        <dbReference type="EMBL" id="VTR36892.1"/>
    </source>
</evidence>
<dbReference type="KEGG" id="stha:NCTC11429_01777"/>
<evidence type="ECO:0000259" key="1">
    <source>
        <dbReference type="Pfam" id="PF20405"/>
    </source>
</evidence>
<sequence>MKTSSQYQDFALILAWPDATIRGDEVWMMFLKKLGLVKNLNFKVGHTGIVLIERASGKLRFYDFGRYISPRGQGRARSKDSDPKLAIGIRAQINGDCILNLLEIVQYFETMKDAMQGSGELYLAIVAEIDFCMAKAFADSWVRRGSYPYGAVARNNNNCSRFITRLLMHASKKFHFWHSINFPETIKASPMSNLVNAAPDRTIYRYSDSAGLCCLRMNRFSSLAFLLRKLKTNICRSLASTLPEDITIGGMVQKDRPAAIPCRSQYLGGVGEGAWFYIEPVDTNQAIVQRYTIHGDLEYTVLARPTQPMDFNSPYHVCYDSHFLFTHLEQNSITIRLEHVRVLSLGEISSTSMDKYA</sequence>
<dbReference type="EMBL" id="LR590484">
    <property type="protein sequence ID" value="VTR36892.1"/>
    <property type="molecule type" value="Genomic_DNA"/>
</dbReference>
<dbReference type="Pfam" id="PF25218">
    <property type="entry name" value="TseH"/>
    <property type="match status" value="1"/>
</dbReference>
<evidence type="ECO:0000313" key="3">
    <source>
        <dbReference type="EMBL" id="MEZ0452176.1"/>
    </source>
</evidence>
<accession>A0A4U9UX33</accession>
<name>A0A4U9UX33_9SPHI</name>
<evidence type="ECO:0000313" key="5">
    <source>
        <dbReference type="Proteomes" id="UP000308196"/>
    </source>
</evidence>
<dbReference type="InterPro" id="IPR046517">
    <property type="entry name" value="DUF6695"/>
</dbReference>
<dbReference type="STRING" id="1123265.GCA_000686625_04428"/>
<reference evidence="4 5" key="1">
    <citation type="submission" date="2019-05" db="EMBL/GenBank/DDBJ databases">
        <authorList>
            <consortium name="Pathogen Informatics"/>
        </authorList>
    </citation>
    <scope>NUCLEOTIDE SEQUENCE [LARGE SCALE GENOMIC DNA]</scope>
    <source>
        <strain evidence="4 5">NCTC11429</strain>
    </source>
</reference>
<feature type="domain" description="DUF6695" evidence="1">
    <location>
        <begin position="265"/>
        <end position="339"/>
    </location>
</feature>
<proteinExistence type="predicted"/>
<dbReference type="EMBL" id="JBEOQB010000003">
    <property type="protein sequence ID" value="MEZ0452176.1"/>
    <property type="molecule type" value="Genomic_DNA"/>
</dbReference>
<gene>
    <name evidence="3" type="ORF">ABTW24_11265</name>
    <name evidence="4" type="ORF">NCTC11429_01777</name>
</gene>
<feature type="domain" description="Type VI secretion system effector TseH-like" evidence="2">
    <location>
        <begin position="11"/>
        <end position="174"/>
    </location>
</feature>
<dbReference type="GeneID" id="78462528"/>
<protein>
    <submittedName>
        <fullName evidence="3">DUF6695 family protein</fullName>
    </submittedName>
</protein>
<dbReference type="Pfam" id="PF20405">
    <property type="entry name" value="DUF6695"/>
    <property type="match status" value="1"/>
</dbReference>
<organism evidence="4 5">
    <name type="scientific">Sphingobacterium thalpophilum</name>
    <dbReference type="NCBI Taxonomy" id="259"/>
    <lineage>
        <taxon>Bacteria</taxon>
        <taxon>Pseudomonadati</taxon>
        <taxon>Bacteroidota</taxon>
        <taxon>Sphingobacteriia</taxon>
        <taxon>Sphingobacteriales</taxon>
        <taxon>Sphingobacteriaceae</taxon>
        <taxon>Sphingobacterium</taxon>
    </lineage>
</organism>
<dbReference type="Proteomes" id="UP001566204">
    <property type="component" value="Unassembled WGS sequence"/>
</dbReference>
<dbReference type="RefSeq" id="WP_028071041.1">
    <property type="nucleotide sequence ID" value="NZ_JBEOQA010000001.1"/>
</dbReference>
<dbReference type="Proteomes" id="UP000308196">
    <property type="component" value="Chromosome"/>
</dbReference>
<dbReference type="AlphaFoldDB" id="A0A4U9UX33"/>
<reference evidence="3 6" key="2">
    <citation type="submission" date="2024-06" db="EMBL/GenBank/DDBJ databases">
        <title>Soil Sphingobacterium thalpophilum.</title>
        <authorList>
            <person name="Yang J."/>
            <person name="Li J."/>
        </authorList>
    </citation>
    <scope>NUCLEOTIDE SEQUENCE [LARGE SCALE GENOMIC DNA]</scope>
    <source>
        <strain evidence="3 6">22g91tb</strain>
    </source>
</reference>
<evidence type="ECO:0000313" key="6">
    <source>
        <dbReference type="Proteomes" id="UP001566204"/>
    </source>
</evidence>
<dbReference type="InterPro" id="IPR057382">
    <property type="entry name" value="TseH"/>
</dbReference>